<keyword evidence="6 9" id="KW-1133">Transmembrane helix</keyword>
<dbReference type="InterPro" id="IPR055447">
    <property type="entry name" value="Rhabdo_glycop_CD"/>
</dbReference>
<evidence type="ECO:0000259" key="10">
    <source>
        <dbReference type="Pfam" id="PF00974"/>
    </source>
</evidence>
<dbReference type="GeneID" id="80544358"/>
<keyword evidence="13" id="KW-1185">Reference proteome</keyword>
<keyword evidence="7 9" id="KW-0472">Membrane</keyword>
<evidence type="ECO:0000313" key="13">
    <source>
        <dbReference type="Proteomes" id="UP001157328"/>
    </source>
</evidence>
<dbReference type="Proteomes" id="UP001157328">
    <property type="component" value="Segment"/>
</dbReference>
<dbReference type="GO" id="GO:0019031">
    <property type="term" value="C:viral envelope"/>
    <property type="evidence" value="ECO:0007669"/>
    <property type="project" value="UniProtKB-KW"/>
</dbReference>
<evidence type="ECO:0000256" key="3">
    <source>
        <dbReference type="ARBA" id="ARBA00022729"/>
    </source>
</evidence>
<evidence type="ECO:0000256" key="4">
    <source>
        <dbReference type="ARBA" id="ARBA00022844"/>
    </source>
</evidence>
<evidence type="ECO:0000256" key="7">
    <source>
        <dbReference type="ARBA" id="ARBA00023136"/>
    </source>
</evidence>
<evidence type="ECO:0000259" key="11">
    <source>
        <dbReference type="Pfam" id="PF24833"/>
    </source>
</evidence>
<feature type="transmembrane region" description="Helical" evidence="9">
    <location>
        <begin position="581"/>
        <end position="599"/>
    </location>
</feature>
<dbReference type="Gene3D" id="2.30.29.130">
    <property type="match status" value="1"/>
</dbReference>
<proteinExistence type="predicted"/>
<keyword evidence="3" id="KW-0732">Signal</keyword>
<dbReference type="InterPro" id="IPR001903">
    <property type="entry name" value="Rhabdo_glycop_FD"/>
</dbReference>
<protein>
    <submittedName>
        <fullName evidence="12">Virion transmembrane glycoprotein</fullName>
    </submittedName>
</protein>
<dbReference type="SUPFAM" id="SSF161008">
    <property type="entry name" value="Viral glycoprotein ectodomain-like"/>
    <property type="match status" value="1"/>
</dbReference>
<evidence type="ECO:0000256" key="1">
    <source>
        <dbReference type="ARBA" id="ARBA00004563"/>
    </source>
</evidence>
<dbReference type="KEGG" id="vg:80544358"/>
<evidence type="ECO:0000256" key="8">
    <source>
        <dbReference type="ARBA" id="ARBA00023180"/>
    </source>
</evidence>
<feature type="domain" description="Spike glycoprotein G central" evidence="11">
    <location>
        <begin position="302"/>
        <end position="370"/>
    </location>
</feature>
<evidence type="ECO:0000256" key="5">
    <source>
        <dbReference type="ARBA" id="ARBA00022879"/>
    </source>
</evidence>
<feature type="domain" description="Spike glycoprotein fusion" evidence="10">
    <location>
        <begin position="90"/>
        <end position="188"/>
    </location>
</feature>
<dbReference type="Pfam" id="PF24833">
    <property type="entry name" value="Rhabdo_glycop_CD"/>
    <property type="match status" value="1"/>
</dbReference>
<dbReference type="EMBL" id="OK086697">
    <property type="protein sequence ID" value="UNP42110.1"/>
    <property type="molecule type" value="Viral_cRNA"/>
</dbReference>
<dbReference type="GO" id="GO:0055036">
    <property type="term" value="C:virion membrane"/>
    <property type="evidence" value="ECO:0007669"/>
    <property type="project" value="UniProtKB-SubCell"/>
</dbReference>
<evidence type="ECO:0000256" key="9">
    <source>
        <dbReference type="SAM" id="Phobius"/>
    </source>
</evidence>
<organism evidence="12 13">
    <name type="scientific">Porcine ephemerovirus 1</name>
    <dbReference type="NCBI Taxonomy" id="2928256"/>
    <lineage>
        <taxon>Viruses</taxon>
        <taxon>Riboviria</taxon>
        <taxon>Orthornavirae</taxon>
        <taxon>Negarnaviricota</taxon>
        <taxon>Haploviricotina</taxon>
        <taxon>Monjiviricetes</taxon>
        <taxon>Mononegavirales</taxon>
        <taxon>Rhabdoviridae</taxon>
        <taxon>Alpharhabdovirinae</taxon>
        <taxon>Ephemerovirus</taxon>
        <taxon>Ephemerovirus henan</taxon>
    </lineage>
</organism>
<keyword evidence="5" id="KW-0261">Viral envelope protein</keyword>
<keyword evidence="2 9" id="KW-0812">Transmembrane</keyword>
<comment type="subcellular location">
    <subcellularLocation>
        <location evidence="1">Virion membrane</location>
        <topology evidence="1">Single-pass type I membrane protein</topology>
    </subcellularLocation>
</comment>
<evidence type="ECO:0000256" key="2">
    <source>
        <dbReference type="ARBA" id="ARBA00022692"/>
    </source>
</evidence>
<accession>A0AAX3A727</accession>
<evidence type="ECO:0000313" key="12">
    <source>
        <dbReference type="EMBL" id="UNP42110.1"/>
    </source>
</evidence>
<reference evidence="12 13" key="1">
    <citation type="journal article" date="2022" name="Infect. Genet. Evol.">
        <title>Identification of two novel ephemeroviruses in pigs infected by classical swine fever virus.</title>
        <authorList>
            <person name="Wu Q."/>
            <person name="Yang Z."/>
            <person name="Lu Z."/>
            <person name="Mi S."/>
            <person name="Feng Y."/>
            <person name="He B."/>
            <person name="Zhu G."/>
            <person name="Gong W."/>
            <person name="Tu C."/>
        </authorList>
    </citation>
    <scope>NUCLEOTIDE SEQUENCE [LARGE SCALE GENOMIC DNA]</scope>
    <source>
        <strain evidence="12">HeN10</strain>
    </source>
</reference>
<keyword evidence="8" id="KW-0325">Glycoprotein</keyword>
<sequence length="669" mass="78428">MSKMERQRFMLLILSITILNINAEDNDGYVYDKGFKIALLPLNCSKVTQISHNDVICPPRRNELDTSQLRTTDKVIVGCRPKNKADDHIPGKICRVTTWRTTCTETWYFTTTIDYSIVEDTPGDVQCITEYERLKTGLPDVPYYPPSICYWNAQNTVSVQFVTISDHPTLQDPYNKDVIDPIFDENRCRPRVEYNEYVFCDTRRDKIKWFTHKTQFTSDHCQSENWDCQAIKQSSGVDIDHNNYNKIHETEIWESPDIGRIGVYDSCYMKFCDKLGIRLVTGEWYYIKNQNNQSIHHIAHKECPPNSTIGVRNHIDRTLFEELDVKLEFEHSQCIQTLIKLRNKENISPLELGYLSPSNEGTFYAYLVEYKKIPKIICSTGIQNATNGPKCKDSRYRYEEMGYVFDQPQLSIKRAKCEYRSIVINGGSSMDGGYALEKDHRISYAKNRQKFNILDFYDENKTEHYYKYGTKDHQYNLTWNGILVSNRITNYGRNHTIYKKFYLTSFSALDSLIPTVQSAKLEVSTINIDRVKRLYIDEQNQVWHLEDHDVLKRVDVVETIEDGVGKVIHTVTGWFSGAGKMIQWFLWGVGLLVVIWILVKIHFYRKRRKPILTDSNPLYKFFNRKQIEPIRDVEQNEVELVEPSKPRSDAKMKQHYSDDGIYEDVNFRY</sequence>
<evidence type="ECO:0000256" key="6">
    <source>
        <dbReference type="ARBA" id="ARBA00022989"/>
    </source>
</evidence>
<dbReference type="RefSeq" id="YP_010805458.1">
    <property type="nucleotide sequence ID" value="NC_077153.1"/>
</dbReference>
<dbReference type="Pfam" id="PF00974">
    <property type="entry name" value="Rhabdo_glycop_FD"/>
    <property type="match status" value="1"/>
</dbReference>
<keyword evidence="4" id="KW-0946">Virion</keyword>
<name>A0AAX3A727_9RHAB</name>